<organism evidence="3 4">
    <name type="scientific">Streptomyces smaragdinus</name>
    <dbReference type="NCBI Taxonomy" id="2585196"/>
    <lineage>
        <taxon>Bacteria</taxon>
        <taxon>Bacillati</taxon>
        <taxon>Actinomycetota</taxon>
        <taxon>Actinomycetes</taxon>
        <taxon>Kitasatosporales</taxon>
        <taxon>Streptomycetaceae</taxon>
        <taxon>Streptomyces</taxon>
    </lineage>
</organism>
<feature type="region of interest" description="Disordered" evidence="1">
    <location>
        <begin position="144"/>
        <end position="191"/>
    </location>
</feature>
<evidence type="ECO:0000256" key="1">
    <source>
        <dbReference type="SAM" id="MobiDB-lite"/>
    </source>
</evidence>
<evidence type="ECO:0000313" key="3">
    <source>
        <dbReference type="EMBL" id="MQY16414.1"/>
    </source>
</evidence>
<proteinExistence type="predicted"/>
<feature type="compositionally biased region" description="Pro residues" evidence="1">
    <location>
        <begin position="71"/>
        <end position="86"/>
    </location>
</feature>
<dbReference type="EMBL" id="WEGJ01000054">
    <property type="protein sequence ID" value="MQY16414.1"/>
    <property type="molecule type" value="Genomic_DNA"/>
</dbReference>
<protein>
    <submittedName>
        <fullName evidence="3">Uncharacterized protein</fullName>
    </submittedName>
</protein>
<dbReference type="PRINTS" id="PR01217">
    <property type="entry name" value="PRICHEXTENSN"/>
</dbReference>
<feature type="region of interest" description="Disordered" evidence="1">
    <location>
        <begin position="1"/>
        <end position="117"/>
    </location>
</feature>
<reference evidence="3 4" key="1">
    <citation type="submission" date="2019-10" db="EMBL/GenBank/DDBJ databases">
        <title>Streptomyces smaragdinus sp. nov. and Streptomyces fabii sp. nov., isolated from the gut of fungus growing-termite Macrotermes natalensis.</title>
        <authorList>
            <person name="Schwitalla J."/>
            <person name="Benndorf R."/>
            <person name="Martin K."/>
            <person name="De Beer W."/>
            <person name="Kaster A.-K."/>
            <person name="Vollmers J."/>
            <person name="Poulsen M."/>
            <person name="Beemelmanns C."/>
        </authorList>
    </citation>
    <scope>NUCLEOTIDE SEQUENCE [LARGE SCALE GENOMIC DNA]</scope>
    <source>
        <strain evidence="3 4">RB5</strain>
    </source>
</reference>
<evidence type="ECO:0000256" key="2">
    <source>
        <dbReference type="SAM" id="Phobius"/>
    </source>
</evidence>
<name>A0A7K0CUQ8_9ACTN</name>
<gene>
    <name evidence="3" type="ORF">SRB5_66130</name>
</gene>
<evidence type="ECO:0000313" key="4">
    <source>
        <dbReference type="Proteomes" id="UP000466345"/>
    </source>
</evidence>
<accession>A0A7K0CUQ8</accession>
<keyword evidence="2" id="KW-1133">Transmembrane helix</keyword>
<dbReference type="RefSeq" id="WP_153457180.1">
    <property type="nucleotide sequence ID" value="NZ_WEGJ01000054.1"/>
</dbReference>
<keyword evidence="2" id="KW-0812">Transmembrane</keyword>
<feature type="compositionally biased region" description="Low complexity" evidence="1">
    <location>
        <begin position="155"/>
        <end position="167"/>
    </location>
</feature>
<feature type="compositionally biased region" description="Acidic residues" evidence="1">
    <location>
        <begin position="8"/>
        <end position="17"/>
    </location>
</feature>
<dbReference type="AlphaFoldDB" id="A0A7K0CUQ8"/>
<keyword evidence="4" id="KW-1185">Reference proteome</keyword>
<sequence>MTARWDPEAQDWVEEADTGSAPPPPPAAPPPTVLPGQRSGSDSGSGEVWPDAPGTQAPASLHDLPTGHSDTPPPLTPGPPPAPDGPAPIADPYDLSPYQPHDPYLPGPPDDGGGGRRSAATALAVALALVIVVAGGAIGYLLTSDDDDGGNEAKPTPSATTPAADTPTEPPPTSDSPVETAPESRIPPDGYQYNVETDFQLVAPEGWERDVQGSVTWFRDPEDPDRELVQVWRATESVGSPLELVDLAENGDDGLAGRPQYEQHARGEVPGAEAAELDYSWVGDNGGVRGLYRAMRMPDGSLWVVVVSGPPESWPYQQEVQANVLDYFCLTGQCSYEAALD</sequence>
<feature type="transmembrane region" description="Helical" evidence="2">
    <location>
        <begin position="122"/>
        <end position="142"/>
    </location>
</feature>
<dbReference type="Proteomes" id="UP000466345">
    <property type="component" value="Unassembled WGS sequence"/>
</dbReference>
<dbReference type="OrthoDB" id="4335221at2"/>
<feature type="compositionally biased region" description="Pro residues" evidence="1">
    <location>
        <begin position="21"/>
        <end position="33"/>
    </location>
</feature>
<keyword evidence="2" id="KW-0472">Membrane</keyword>
<comment type="caution">
    <text evidence="3">The sequence shown here is derived from an EMBL/GenBank/DDBJ whole genome shotgun (WGS) entry which is preliminary data.</text>
</comment>